<keyword evidence="3" id="KW-0202">Cytokine</keyword>
<dbReference type="KEGG" id="smo:SELMODRAFT_117499"/>
<reference evidence="13 14" key="1">
    <citation type="journal article" date="2011" name="Science">
        <title>The Selaginella genome identifies genetic changes associated with the evolution of vascular plants.</title>
        <authorList>
            <person name="Banks J.A."/>
            <person name="Nishiyama T."/>
            <person name="Hasebe M."/>
            <person name="Bowman J.L."/>
            <person name="Gribskov M."/>
            <person name="dePamphilis C."/>
            <person name="Albert V.A."/>
            <person name="Aono N."/>
            <person name="Aoyama T."/>
            <person name="Ambrose B.A."/>
            <person name="Ashton N.W."/>
            <person name="Axtell M.J."/>
            <person name="Barker E."/>
            <person name="Barker M.S."/>
            <person name="Bennetzen J.L."/>
            <person name="Bonawitz N.D."/>
            <person name="Chapple C."/>
            <person name="Cheng C."/>
            <person name="Correa L.G."/>
            <person name="Dacre M."/>
            <person name="DeBarry J."/>
            <person name="Dreyer I."/>
            <person name="Elias M."/>
            <person name="Engstrom E.M."/>
            <person name="Estelle M."/>
            <person name="Feng L."/>
            <person name="Finet C."/>
            <person name="Floyd S.K."/>
            <person name="Frommer W.B."/>
            <person name="Fujita T."/>
            <person name="Gramzow L."/>
            <person name="Gutensohn M."/>
            <person name="Harholt J."/>
            <person name="Hattori M."/>
            <person name="Heyl A."/>
            <person name="Hirai T."/>
            <person name="Hiwatashi Y."/>
            <person name="Ishikawa M."/>
            <person name="Iwata M."/>
            <person name="Karol K.G."/>
            <person name="Koehler B."/>
            <person name="Kolukisaoglu U."/>
            <person name="Kubo M."/>
            <person name="Kurata T."/>
            <person name="Lalonde S."/>
            <person name="Li K."/>
            <person name="Li Y."/>
            <person name="Litt A."/>
            <person name="Lyons E."/>
            <person name="Manning G."/>
            <person name="Maruyama T."/>
            <person name="Michael T.P."/>
            <person name="Mikami K."/>
            <person name="Miyazaki S."/>
            <person name="Morinaga S."/>
            <person name="Murata T."/>
            <person name="Mueller-Roeber B."/>
            <person name="Nelson D.R."/>
            <person name="Obara M."/>
            <person name="Oguri Y."/>
            <person name="Olmstead R.G."/>
            <person name="Onodera N."/>
            <person name="Petersen B.L."/>
            <person name="Pils B."/>
            <person name="Prigge M."/>
            <person name="Rensing S.A."/>
            <person name="Riano-Pachon D.M."/>
            <person name="Roberts A.W."/>
            <person name="Sato Y."/>
            <person name="Scheller H.V."/>
            <person name="Schulz B."/>
            <person name="Schulz C."/>
            <person name="Shakirov E.V."/>
            <person name="Shibagaki N."/>
            <person name="Shinohara N."/>
            <person name="Shippen D.E."/>
            <person name="Soerensen I."/>
            <person name="Sotooka R."/>
            <person name="Sugimoto N."/>
            <person name="Sugita M."/>
            <person name="Sumikawa N."/>
            <person name="Tanurdzic M."/>
            <person name="Theissen G."/>
            <person name="Ulvskov P."/>
            <person name="Wakazuki S."/>
            <person name="Weng J.K."/>
            <person name="Willats W.W."/>
            <person name="Wipf D."/>
            <person name="Wolf P.G."/>
            <person name="Yang L."/>
            <person name="Zimmer A.D."/>
            <person name="Zhu Q."/>
            <person name="Mitros T."/>
            <person name="Hellsten U."/>
            <person name="Loque D."/>
            <person name="Otillar R."/>
            <person name="Salamov A."/>
            <person name="Schmutz J."/>
            <person name="Shapiro H."/>
            <person name="Lindquist E."/>
            <person name="Lucas S."/>
            <person name="Rokhsar D."/>
            <person name="Grigoriev I.V."/>
        </authorList>
    </citation>
    <scope>NUCLEOTIDE SEQUENCE [LARGE SCALE GENOMIC DNA]</scope>
</reference>
<dbReference type="InterPro" id="IPR001398">
    <property type="entry name" value="Macrophage_inhib_fac"/>
</dbReference>
<dbReference type="InParanoid" id="D8SI87"/>
<dbReference type="GO" id="GO:0050178">
    <property type="term" value="F:phenylpyruvate tautomerase activity"/>
    <property type="evidence" value="ECO:0000318"/>
    <property type="project" value="GO_Central"/>
</dbReference>
<evidence type="ECO:0000256" key="3">
    <source>
        <dbReference type="ARBA" id="ARBA00022514"/>
    </source>
</evidence>
<comment type="similarity">
    <text evidence="2">Belongs to the MIF family.</text>
</comment>
<name>D8SI87_SELML</name>
<evidence type="ECO:0000256" key="4">
    <source>
        <dbReference type="ARBA" id="ARBA00022525"/>
    </source>
</evidence>
<dbReference type="eggNOG" id="KOG1759">
    <property type="taxonomic scope" value="Eukaryota"/>
</dbReference>
<dbReference type="EMBL" id="GL377621">
    <property type="protein sequence ID" value="EFJ15824.1"/>
    <property type="molecule type" value="Genomic_DNA"/>
</dbReference>
<evidence type="ECO:0000256" key="12">
    <source>
        <dbReference type="ARBA" id="ARBA00042730"/>
    </source>
</evidence>
<comment type="catalytic activity">
    <reaction evidence="7">
        <text>L-dopachrome = 5,6-dihydroxyindole-2-carboxylate</text>
        <dbReference type="Rhea" id="RHEA:13041"/>
        <dbReference type="ChEBI" id="CHEBI:16875"/>
        <dbReference type="ChEBI" id="CHEBI:57509"/>
        <dbReference type="EC" id="5.3.3.12"/>
    </reaction>
</comment>
<dbReference type="GO" id="GO:0005125">
    <property type="term" value="F:cytokine activity"/>
    <property type="evidence" value="ECO:0007669"/>
    <property type="project" value="UniProtKB-KW"/>
</dbReference>
<dbReference type="GO" id="GO:0004167">
    <property type="term" value="F:dopachrome isomerase activity"/>
    <property type="evidence" value="ECO:0007669"/>
    <property type="project" value="UniProtKB-EC"/>
</dbReference>
<keyword evidence="14" id="KW-1185">Reference proteome</keyword>
<accession>D8SI87</accession>
<keyword evidence="5" id="KW-0413">Isomerase</keyword>
<dbReference type="AlphaFoldDB" id="D8SI87"/>
<evidence type="ECO:0000256" key="1">
    <source>
        <dbReference type="ARBA" id="ARBA00004613"/>
    </source>
</evidence>
<dbReference type="OMA" id="NICHSAM"/>
<comment type="catalytic activity">
    <reaction evidence="6">
        <text>3-phenylpyruvate = enol-phenylpyruvate</text>
        <dbReference type="Rhea" id="RHEA:17097"/>
        <dbReference type="ChEBI" id="CHEBI:16815"/>
        <dbReference type="ChEBI" id="CHEBI:18005"/>
        <dbReference type="EC" id="5.3.2.1"/>
    </reaction>
</comment>
<dbReference type="InterPro" id="IPR014347">
    <property type="entry name" value="Tautomerase/MIF_sf"/>
</dbReference>
<evidence type="ECO:0000256" key="2">
    <source>
        <dbReference type="ARBA" id="ARBA00005851"/>
    </source>
</evidence>
<dbReference type="PANTHER" id="PTHR11954:SF6">
    <property type="entry name" value="MACROPHAGE MIGRATION INHIBITORY FACTOR"/>
    <property type="match status" value="1"/>
</dbReference>
<proteinExistence type="inferred from homology"/>
<dbReference type="GO" id="GO:0005615">
    <property type="term" value="C:extracellular space"/>
    <property type="evidence" value="ECO:0000318"/>
    <property type="project" value="GO_Central"/>
</dbReference>
<evidence type="ECO:0000313" key="14">
    <source>
        <dbReference type="Proteomes" id="UP000001514"/>
    </source>
</evidence>
<dbReference type="Gramene" id="EFJ15824">
    <property type="protein sequence ID" value="EFJ15824"/>
    <property type="gene ID" value="SELMODRAFT_117499"/>
</dbReference>
<dbReference type="Proteomes" id="UP000001514">
    <property type="component" value="Unassembled WGS sequence"/>
</dbReference>
<evidence type="ECO:0000256" key="5">
    <source>
        <dbReference type="ARBA" id="ARBA00023235"/>
    </source>
</evidence>
<keyword evidence="4" id="KW-0964">Secreted</keyword>
<evidence type="ECO:0000256" key="6">
    <source>
        <dbReference type="ARBA" id="ARBA00036735"/>
    </source>
</evidence>
<dbReference type="Gene3D" id="3.30.429.10">
    <property type="entry name" value="Macrophage Migration Inhibitory Factor"/>
    <property type="match status" value="1"/>
</dbReference>
<gene>
    <name evidence="13" type="ORF">SELMODRAFT_117499</name>
</gene>
<dbReference type="SUPFAM" id="SSF55331">
    <property type="entry name" value="Tautomerase/MIF"/>
    <property type="match status" value="1"/>
</dbReference>
<evidence type="ECO:0000256" key="10">
    <source>
        <dbReference type="ARBA" id="ARBA00041631"/>
    </source>
</evidence>
<dbReference type="EC" id="5.3.3.12" evidence="8"/>
<evidence type="ECO:0000256" key="8">
    <source>
        <dbReference type="ARBA" id="ARBA00038932"/>
    </source>
</evidence>
<organism evidence="14">
    <name type="scientific">Selaginella moellendorffii</name>
    <name type="common">Spikemoss</name>
    <dbReference type="NCBI Taxonomy" id="88036"/>
    <lineage>
        <taxon>Eukaryota</taxon>
        <taxon>Viridiplantae</taxon>
        <taxon>Streptophyta</taxon>
        <taxon>Embryophyta</taxon>
        <taxon>Tracheophyta</taxon>
        <taxon>Lycopodiopsida</taxon>
        <taxon>Selaginellales</taxon>
        <taxon>Selaginellaceae</taxon>
        <taxon>Selaginella</taxon>
    </lineage>
</organism>
<dbReference type="Pfam" id="PF01187">
    <property type="entry name" value="MIF"/>
    <property type="match status" value="1"/>
</dbReference>
<sequence>MPVLTIHTNVVLLDGSLMSSVVSKLSHEVAKTTGKPESYVMVLLHGGVTLAFQGSHESAAAYGELVSIGGLSPGVNQDLCKAIARVLEEELKVPPSRCYIKFYQEQACVLRIWCSVSLFLFDEILSF</sequence>
<evidence type="ECO:0000256" key="9">
    <source>
        <dbReference type="ARBA" id="ARBA00039086"/>
    </source>
</evidence>
<comment type="subcellular location">
    <subcellularLocation>
        <location evidence="1">Secreted</location>
    </subcellularLocation>
</comment>
<evidence type="ECO:0000313" key="13">
    <source>
        <dbReference type="EMBL" id="EFJ15824.1"/>
    </source>
</evidence>
<dbReference type="HOGENOM" id="CLU_129906_1_2_1"/>
<dbReference type="STRING" id="88036.D8SI87"/>
<evidence type="ECO:0000256" key="7">
    <source>
        <dbReference type="ARBA" id="ARBA00036823"/>
    </source>
</evidence>
<dbReference type="EC" id="5.3.2.1" evidence="9"/>
<protein>
    <recommendedName>
        <fullName evidence="12">L-dopachrome isomerase</fullName>
        <ecNumber evidence="9">5.3.2.1</ecNumber>
        <ecNumber evidence="8">5.3.3.12</ecNumber>
    </recommendedName>
    <alternativeName>
        <fullName evidence="10">L-dopachrome tautomerase</fullName>
    </alternativeName>
    <alternativeName>
        <fullName evidence="11">Phenylpyruvate tautomerase</fullName>
    </alternativeName>
</protein>
<dbReference type="PANTHER" id="PTHR11954">
    <property type="entry name" value="D-DOPACHROME DECARBOXYLASE"/>
    <property type="match status" value="1"/>
</dbReference>
<evidence type="ECO:0000256" key="11">
    <source>
        <dbReference type="ARBA" id="ARBA00041912"/>
    </source>
</evidence>